<accession>R4KG41</accession>
<organism evidence="1 2">
    <name type="scientific">Desulfoscipio gibsoniae DSM 7213</name>
    <dbReference type="NCBI Taxonomy" id="767817"/>
    <lineage>
        <taxon>Bacteria</taxon>
        <taxon>Bacillati</taxon>
        <taxon>Bacillota</taxon>
        <taxon>Clostridia</taxon>
        <taxon>Eubacteriales</taxon>
        <taxon>Desulfallaceae</taxon>
        <taxon>Desulfoscipio</taxon>
    </lineage>
</organism>
<protein>
    <recommendedName>
        <fullName evidence="3">Hydrocarbon binding protein (Contains V4R domain)</fullName>
    </recommendedName>
</protein>
<name>R4KG41_9FIRM</name>
<dbReference type="Pfam" id="PF14196">
    <property type="entry name" value="ATC_hydrolase"/>
    <property type="match status" value="1"/>
</dbReference>
<dbReference type="Proteomes" id="UP000013520">
    <property type="component" value="Chromosome"/>
</dbReference>
<reference evidence="1 2" key="1">
    <citation type="submission" date="2012-01" db="EMBL/GenBank/DDBJ databases">
        <title>Complete sequence of Desulfotomaculum gibsoniae DSM 7213.</title>
        <authorList>
            <consortium name="US DOE Joint Genome Institute"/>
            <person name="Lucas S."/>
            <person name="Han J."/>
            <person name="Lapidus A."/>
            <person name="Cheng J.-F."/>
            <person name="Goodwin L."/>
            <person name="Pitluck S."/>
            <person name="Peters L."/>
            <person name="Ovchinnikova G."/>
            <person name="Teshima H."/>
            <person name="Detter J.C."/>
            <person name="Han C."/>
            <person name="Tapia R."/>
            <person name="Land M."/>
            <person name="Hauser L."/>
            <person name="Kyrpides N."/>
            <person name="Ivanova N."/>
            <person name="Pagani I."/>
            <person name="Parshina S."/>
            <person name="Plugge C."/>
            <person name="Muyzer G."/>
            <person name="Kuever J."/>
            <person name="Ivanova A."/>
            <person name="Nazina T."/>
            <person name="Klenk H.-P."/>
            <person name="Brambilla E."/>
            <person name="Spring S."/>
            <person name="Stams A.F."/>
            <person name="Woyke T."/>
        </authorList>
    </citation>
    <scope>NUCLEOTIDE SEQUENCE [LARGE SCALE GENOMIC DNA]</scope>
    <source>
        <strain evidence="1 2">DSM 7213</strain>
    </source>
</reference>
<dbReference type="HOGENOM" id="CLU_1700210_0_0_9"/>
<dbReference type="RefSeq" id="WP_006521299.1">
    <property type="nucleotide sequence ID" value="NC_021184.1"/>
</dbReference>
<dbReference type="OrthoDB" id="1807647at2"/>
<dbReference type="KEGG" id="dgi:Desgi_1107"/>
<dbReference type="InterPro" id="IPR026002">
    <property type="entry name" value="ATC_hydrolase-like"/>
</dbReference>
<keyword evidence="2" id="KW-1185">Reference proteome</keyword>
<dbReference type="EMBL" id="CP003273">
    <property type="protein sequence ID" value="AGL00632.1"/>
    <property type="molecule type" value="Genomic_DNA"/>
</dbReference>
<dbReference type="AlphaFoldDB" id="R4KG41"/>
<dbReference type="STRING" id="767817.Desgi_1107"/>
<evidence type="ECO:0000313" key="1">
    <source>
        <dbReference type="EMBL" id="AGL00632.1"/>
    </source>
</evidence>
<proteinExistence type="predicted"/>
<gene>
    <name evidence="1" type="ORF">Desgi_1107</name>
</gene>
<evidence type="ECO:0000313" key="2">
    <source>
        <dbReference type="Proteomes" id="UP000013520"/>
    </source>
</evidence>
<sequence>MSNTNSIKLQRNWKNMILISHGFFHCWRQTVEETIGQQEAKKLVQRFWELVGQGTAEAYLKKNRDPDSVEDVVQAFARASEVMGETVRVEKDGEAVLLVHDACPWIDSYRDYGSPGQCQLGCDRWFGAAVEGISPRLRVETTACQAAGDQTCARRFTFIS</sequence>
<evidence type="ECO:0008006" key="3">
    <source>
        <dbReference type="Google" id="ProtNLM"/>
    </source>
</evidence>